<dbReference type="EC" id="2.7.1.180" evidence="1 10"/>
<sequence>MYRILFALLLLSASLSAQRLQVVEGKAQGTYFIVKYVSADTTSLAASIDSVFAVIDQSLSLYKPGSLINRFNEGKSITMDSHMQAVITKALWISSITRGSFDITVKPLVDIWGFGVHHTAQQQVPSRDTLRNILQYVGYKYLQVNGQQLEKKKPGVKIDCNGIAQGYTTDVLAGFLEQRGITDYLVDVGGELRSKGHNAQQQVWTVGIESPASETGGSPVQNILSLSNKAVTTSGNYRRFFEQGGIRFAHTIDPVSGQALHSNIVSVTVIAPDAITADGFDNALILMGVEKSLKFIADHPGYKIEAAFIYKDKAGKIKQRFSPGFRKLLLK</sequence>
<evidence type="ECO:0000256" key="3">
    <source>
        <dbReference type="ARBA" id="ARBA00022630"/>
    </source>
</evidence>
<dbReference type="GO" id="GO:0046872">
    <property type="term" value="F:metal ion binding"/>
    <property type="evidence" value="ECO:0007669"/>
    <property type="project" value="UniProtKB-UniRule"/>
</dbReference>
<keyword evidence="5 10" id="KW-0479">Metal-binding</keyword>
<evidence type="ECO:0000256" key="9">
    <source>
        <dbReference type="ARBA" id="ARBA00048540"/>
    </source>
</evidence>
<evidence type="ECO:0000256" key="4">
    <source>
        <dbReference type="ARBA" id="ARBA00022679"/>
    </source>
</evidence>
<dbReference type="AlphaFoldDB" id="A0A7K1UE91"/>
<comment type="cofactor">
    <cofactor evidence="11">
        <name>Mg(2+)</name>
        <dbReference type="ChEBI" id="CHEBI:18420"/>
    </cofactor>
    <cofactor evidence="11">
        <name>Mn(2+)</name>
        <dbReference type="ChEBI" id="CHEBI:29035"/>
    </cofactor>
    <text evidence="11">Magnesium. Can also use manganese.</text>
</comment>
<dbReference type="GO" id="GO:0016740">
    <property type="term" value="F:transferase activity"/>
    <property type="evidence" value="ECO:0007669"/>
    <property type="project" value="UniProtKB-UniRule"/>
</dbReference>
<dbReference type="PANTHER" id="PTHR30040">
    <property type="entry name" value="THIAMINE BIOSYNTHESIS LIPOPROTEIN APBE"/>
    <property type="match status" value="1"/>
</dbReference>
<comment type="similarity">
    <text evidence="10">Belongs to the ApbE family.</text>
</comment>
<keyword evidence="4 10" id="KW-0808">Transferase</keyword>
<keyword evidence="6 10" id="KW-0274">FAD</keyword>
<dbReference type="Gene3D" id="3.10.520.10">
    <property type="entry name" value="ApbE-like domains"/>
    <property type="match status" value="1"/>
</dbReference>
<reference evidence="13 14" key="1">
    <citation type="submission" date="2019-12" db="EMBL/GenBank/DDBJ databases">
        <title>Chitinophaga sp. strain ysch24 (GDMCC 1.1355), whole genome shotgun sequence.</title>
        <authorList>
            <person name="Zhang X."/>
        </authorList>
    </citation>
    <scope>NUCLEOTIDE SEQUENCE [LARGE SCALE GENOMIC DNA]</scope>
    <source>
        <strain evidence="14">ysch24</strain>
    </source>
</reference>
<evidence type="ECO:0000256" key="2">
    <source>
        <dbReference type="ARBA" id="ARBA00016337"/>
    </source>
</evidence>
<protein>
    <recommendedName>
        <fullName evidence="2 10">FAD:protein FMN transferase</fullName>
        <ecNumber evidence="1 10">2.7.1.180</ecNumber>
    </recommendedName>
    <alternativeName>
        <fullName evidence="8 10">Flavin transferase</fullName>
    </alternativeName>
</protein>
<evidence type="ECO:0000313" key="14">
    <source>
        <dbReference type="Proteomes" id="UP000461730"/>
    </source>
</evidence>
<dbReference type="PANTHER" id="PTHR30040:SF2">
    <property type="entry name" value="FAD:PROTEIN FMN TRANSFERASE"/>
    <property type="match status" value="1"/>
</dbReference>
<proteinExistence type="inferred from homology"/>
<feature type="binding site" evidence="11">
    <location>
        <position position="278"/>
    </location>
    <ligand>
        <name>Mg(2+)</name>
        <dbReference type="ChEBI" id="CHEBI:18420"/>
    </ligand>
</feature>
<dbReference type="InterPro" id="IPR024932">
    <property type="entry name" value="ApbE"/>
</dbReference>
<comment type="catalytic activity">
    <reaction evidence="9 10">
        <text>L-threonyl-[protein] + FAD = FMN-L-threonyl-[protein] + AMP + H(+)</text>
        <dbReference type="Rhea" id="RHEA:36847"/>
        <dbReference type="Rhea" id="RHEA-COMP:11060"/>
        <dbReference type="Rhea" id="RHEA-COMP:11061"/>
        <dbReference type="ChEBI" id="CHEBI:15378"/>
        <dbReference type="ChEBI" id="CHEBI:30013"/>
        <dbReference type="ChEBI" id="CHEBI:57692"/>
        <dbReference type="ChEBI" id="CHEBI:74257"/>
        <dbReference type="ChEBI" id="CHEBI:456215"/>
        <dbReference type="EC" id="2.7.1.180"/>
    </reaction>
</comment>
<evidence type="ECO:0000256" key="11">
    <source>
        <dbReference type="PIRSR" id="PIRSR006268-2"/>
    </source>
</evidence>
<dbReference type="InterPro" id="IPR003374">
    <property type="entry name" value="ApbE-like_sf"/>
</dbReference>
<keyword evidence="3 10" id="KW-0285">Flavoprotein</keyword>
<name>A0A7K1UE91_9BACT</name>
<dbReference type="EMBL" id="WRXN01000031">
    <property type="protein sequence ID" value="MVT12590.1"/>
    <property type="molecule type" value="Genomic_DNA"/>
</dbReference>
<evidence type="ECO:0000256" key="5">
    <source>
        <dbReference type="ARBA" id="ARBA00022723"/>
    </source>
</evidence>
<dbReference type="Proteomes" id="UP000461730">
    <property type="component" value="Unassembled WGS sequence"/>
</dbReference>
<evidence type="ECO:0000256" key="1">
    <source>
        <dbReference type="ARBA" id="ARBA00011955"/>
    </source>
</evidence>
<feature type="chain" id="PRO_5039892522" description="FAD:protein FMN transferase" evidence="12">
    <location>
        <begin position="18"/>
        <end position="331"/>
    </location>
</feature>
<organism evidence="13 14">
    <name type="scientific">Chitinophaga tropicalis</name>
    <dbReference type="NCBI Taxonomy" id="2683588"/>
    <lineage>
        <taxon>Bacteria</taxon>
        <taxon>Pseudomonadati</taxon>
        <taxon>Bacteroidota</taxon>
        <taxon>Chitinophagia</taxon>
        <taxon>Chitinophagales</taxon>
        <taxon>Chitinophagaceae</taxon>
        <taxon>Chitinophaga</taxon>
    </lineage>
</organism>
<keyword evidence="7 10" id="KW-0460">Magnesium</keyword>
<evidence type="ECO:0000256" key="6">
    <source>
        <dbReference type="ARBA" id="ARBA00022827"/>
    </source>
</evidence>
<keyword evidence="14" id="KW-1185">Reference proteome</keyword>
<feature type="signal peptide" evidence="12">
    <location>
        <begin position="1"/>
        <end position="17"/>
    </location>
</feature>
<keyword evidence="12" id="KW-0732">Signal</keyword>
<dbReference type="Pfam" id="PF02424">
    <property type="entry name" value="ApbE"/>
    <property type="match status" value="1"/>
</dbReference>
<comment type="caution">
    <text evidence="13">The sequence shown here is derived from an EMBL/GenBank/DDBJ whole genome shotgun (WGS) entry which is preliminary data.</text>
</comment>
<dbReference type="PIRSF" id="PIRSF006268">
    <property type="entry name" value="ApbE"/>
    <property type="match status" value="1"/>
</dbReference>
<evidence type="ECO:0000313" key="13">
    <source>
        <dbReference type="EMBL" id="MVT12590.1"/>
    </source>
</evidence>
<evidence type="ECO:0000256" key="10">
    <source>
        <dbReference type="PIRNR" id="PIRNR006268"/>
    </source>
</evidence>
<evidence type="ECO:0000256" key="7">
    <source>
        <dbReference type="ARBA" id="ARBA00022842"/>
    </source>
</evidence>
<gene>
    <name evidence="13" type="ORF">GO493_30355</name>
</gene>
<evidence type="ECO:0000256" key="8">
    <source>
        <dbReference type="ARBA" id="ARBA00031306"/>
    </source>
</evidence>
<dbReference type="SUPFAM" id="SSF143631">
    <property type="entry name" value="ApbE-like"/>
    <property type="match status" value="1"/>
</dbReference>
<evidence type="ECO:0000256" key="12">
    <source>
        <dbReference type="SAM" id="SignalP"/>
    </source>
</evidence>
<accession>A0A7K1UE91</accession>
<dbReference type="RefSeq" id="WP_157310005.1">
    <property type="nucleotide sequence ID" value="NZ_WRXN01000031.1"/>
</dbReference>
<feature type="binding site" evidence="11">
    <location>
        <position position="162"/>
    </location>
    <ligand>
        <name>Mg(2+)</name>
        <dbReference type="ChEBI" id="CHEBI:18420"/>
    </ligand>
</feature>